<name>A0ABT7LQK7_9BURK</name>
<dbReference type="Proteomes" id="UP001238603">
    <property type="component" value="Unassembled WGS sequence"/>
</dbReference>
<dbReference type="PANTHER" id="PTHR43610">
    <property type="entry name" value="BLL6696 PROTEIN"/>
    <property type="match status" value="1"/>
</dbReference>
<sequence>MARPDPLDIRPVVLTGRLVQLEPLSLGHVEGLCVHGLDPQLWRWIPSSVGTAAEMRAYVEAALAEQARGLALPFVIRDRGTGELVGNTRFGNISAADRRLEIGWTWVAARHQRTGVNTEAKTLLLTHAFETLGAHRVELKTDALNEKSRTAIARIGAVQEGIFRRHIVCASGRVRDTVYFSIIDSEWPAVKARLAGMA</sequence>
<keyword evidence="3" id="KW-1185">Reference proteome</keyword>
<dbReference type="Pfam" id="PF13302">
    <property type="entry name" value="Acetyltransf_3"/>
    <property type="match status" value="1"/>
</dbReference>
<proteinExistence type="predicted"/>
<keyword evidence="2" id="KW-0808">Transferase</keyword>
<gene>
    <name evidence="2" type="ORF">QRD43_17835</name>
</gene>
<dbReference type="SUPFAM" id="SSF55729">
    <property type="entry name" value="Acyl-CoA N-acyltransferases (Nat)"/>
    <property type="match status" value="1"/>
</dbReference>
<evidence type="ECO:0000313" key="2">
    <source>
        <dbReference type="EMBL" id="MDL5033776.1"/>
    </source>
</evidence>
<dbReference type="PROSITE" id="PS51186">
    <property type="entry name" value="GNAT"/>
    <property type="match status" value="1"/>
</dbReference>
<organism evidence="2 3">
    <name type="scientific">Roseateles subflavus</name>
    <dbReference type="NCBI Taxonomy" id="3053353"/>
    <lineage>
        <taxon>Bacteria</taxon>
        <taxon>Pseudomonadati</taxon>
        <taxon>Pseudomonadota</taxon>
        <taxon>Betaproteobacteria</taxon>
        <taxon>Burkholderiales</taxon>
        <taxon>Sphaerotilaceae</taxon>
        <taxon>Roseateles</taxon>
    </lineage>
</organism>
<accession>A0ABT7LQK7</accession>
<evidence type="ECO:0000259" key="1">
    <source>
        <dbReference type="PROSITE" id="PS51186"/>
    </source>
</evidence>
<comment type="caution">
    <text evidence="2">The sequence shown here is derived from an EMBL/GenBank/DDBJ whole genome shotgun (WGS) entry which is preliminary data.</text>
</comment>
<evidence type="ECO:0000313" key="3">
    <source>
        <dbReference type="Proteomes" id="UP001238603"/>
    </source>
</evidence>
<protein>
    <submittedName>
        <fullName evidence="2">GNAT family protein</fullName>
        <ecNumber evidence="2">2.-.-.-</ecNumber>
    </submittedName>
</protein>
<dbReference type="GO" id="GO:0016740">
    <property type="term" value="F:transferase activity"/>
    <property type="evidence" value="ECO:0007669"/>
    <property type="project" value="UniProtKB-KW"/>
</dbReference>
<dbReference type="RefSeq" id="WP_285983854.1">
    <property type="nucleotide sequence ID" value="NZ_JASVDS010000005.1"/>
</dbReference>
<dbReference type="InterPro" id="IPR016181">
    <property type="entry name" value="Acyl_CoA_acyltransferase"/>
</dbReference>
<dbReference type="EC" id="2.-.-.-" evidence="2"/>
<reference evidence="2 3" key="1">
    <citation type="submission" date="2023-06" db="EMBL/GenBank/DDBJ databases">
        <title>Pelomonas sp. APW6 16S ribosomal RNA gene genome sequencing and assembly.</title>
        <authorList>
            <person name="Woo H."/>
        </authorList>
    </citation>
    <scope>NUCLEOTIDE SEQUENCE [LARGE SCALE GENOMIC DNA]</scope>
    <source>
        <strain evidence="2 3">APW6</strain>
    </source>
</reference>
<feature type="domain" description="N-acetyltransferase" evidence="1">
    <location>
        <begin position="19"/>
        <end position="181"/>
    </location>
</feature>
<dbReference type="PANTHER" id="PTHR43610:SF1">
    <property type="entry name" value="N-ACETYLTRANSFERASE DOMAIN-CONTAINING PROTEIN"/>
    <property type="match status" value="1"/>
</dbReference>
<dbReference type="EMBL" id="JASVDS010000005">
    <property type="protein sequence ID" value="MDL5033776.1"/>
    <property type="molecule type" value="Genomic_DNA"/>
</dbReference>
<dbReference type="InterPro" id="IPR000182">
    <property type="entry name" value="GNAT_dom"/>
</dbReference>
<dbReference type="Gene3D" id="3.40.630.30">
    <property type="match status" value="1"/>
</dbReference>